<sequence>MRYDRRCKLIYYTKGEGVLGDSSKRDEDKTKLLPCHINDLSQIENTNLFGDFNPNAFKVHFQGIHKGFRYINLDDTDFTPRFIRHFHNSTVVIVG</sequence>
<accession>A0A7X1CXU0</accession>
<evidence type="ECO:0000313" key="1">
    <source>
        <dbReference type="EMBL" id="MBC2115687.1"/>
    </source>
</evidence>
<organism evidence="1 2">
    <name type="scientific">Listeria booriae</name>
    <dbReference type="NCBI Taxonomy" id="1552123"/>
    <lineage>
        <taxon>Bacteria</taxon>
        <taxon>Bacillati</taxon>
        <taxon>Bacillota</taxon>
        <taxon>Bacilli</taxon>
        <taxon>Bacillales</taxon>
        <taxon>Listeriaceae</taxon>
        <taxon>Listeria</taxon>
    </lineage>
</organism>
<dbReference type="EMBL" id="JAARXI010000002">
    <property type="protein sequence ID" value="MBC2115687.1"/>
    <property type="molecule type" value="Genomic_DNA"/>
</dbReference>
<comment type="caution">
    <text evidence="1">The sequence shown here is derived from an EMBL/GenBank/DDBJ whole genome shotgun (WGS) entry which is preliminary data.</text>
</comment>
<protein>
    <submittedName>
        <fullName evidence="1">Uncharacterized protein</fullName>
    </submittedName>
</protein>
<name>A0A7X1CXU0_9LIST</name>
<evidence type="ECO:0000313" key="2">
    <source>
        <dbReference type="Proteomes" id="UP000529446"/>
    </source>
</evidence>
<gene>
    <name evidence="1" type="ORF">HCB06_03560</name>
</gene>
<proteinExistence type="predicted"/>
<dbReference type="Proteomes" id="UP000529446">
    <property type="component" value="Unassembled WGS sequence"/>
</dbReference>
<dbReference type="AlphaFoldDB" id="A0A7X1CXU0"/>
<dbReference type="RefSeq" id="WP_185346048.1">
    <property type="nucleotide sequence ID" value="NZ_JAAROZ010000001.1"/>
</dbReference>
<reference evidence="1 2" key="1">
    <citation type="submission" date="2020-03" db="EMBL/GenBank/DDBJ databases">
        <title>Soil Listeria distribution.</title>
        <authorList>
            <person name="Liao J."/>
            <person name="Wiedmann M."/>
        </authorList>
    </citation>
    <scope>NUCLEOTIDE SEQUENCE [LARGE SCALE GENOMIC DNA]</scope>
    <source>
        <strain evidence="1 2">FSL L7-0360</strain>
    </source>
</reference>